<dbReference type="EMBL" id="KN818244">
    <property type="protein sequence ID" value="KIL65145.1"/>
    <property type="molecule type" value="Genomic_DNA"/>
</dbReference>
<reference evidence="3 4" key="1">
    <citation type="submission" date="2014-04" db="EMBL/GenBank/DDBJ databases">
        <title>Evolutionary Origins and Diversification of the Mycorrhizal Mutualists.</title>
        <authorList>
            <consortium name="DOE Joint Genome Institute"/>
            <consortium name="Mycorrhizal Genomics Consortium"/>
            <person name="Kohler A."/>
            <person name="Kuo A."/>
            <person name="Nagy L.G."/>
            <person name="Floudas D."/>
            <person name="Copeland A."/>
            <person name="Barry K.W."/>
            <person name="Cichocki N."/>
            <person name="Veneault-Fourrey C."/>
            <person name="LaButti K."/>
            <person name="Lindquist E.A."/>
            <person name="Lipzen A."/>
            <person name="Lundell T."/>
            <person name="Morin E."/>
            <person name="Murat C."/>
            <person name="Riley R."/>
            <person name="Ohm R."/>
            <person name="Sun H."/>
            <person name="Tunlid A."/>
            <person name="Henrissat B."/>
            <person name="Grigoriev I.V."/>
            <person name="Hibbett D.S."/>
            <person name="Martin F."/>
        </authorList>
    </citation>
    <scope>NUCLEOTIDE SEQUENCE [LARGE SCALE GENOMIC DNA]</scope>
    <source>
        <strain evidence="3 4">Koide BX008</strain>
    </source>
</reference>
<feature type="compositionally biased region" description="Basic and acidic residues" evidence="2">
    <location>
        <begin position="25"/>
        <end position="35"/>
    </location>
</feature>
<feature type="region of interest" description="Disordered" evidence="2">
    <location>
        <begin position="1"/>
        <end position="39"/>
    </location>
</feature>
<proteinExistence type="predicted"/>
<dbReference type="InParanoid" id="A0A0C2SPI8"/>
<feature type="compositionally biased region" description="Polar residues" evidence="2">
    <location>
        <begin position="253"/>
        <end position="263"/>
    </location>
</feature>
<evidence type="ECO:0000256" key="1">
    <source>
        <dbReference type="SAM" id="Coils"/>
    </source>
</evidence>
<dbReference type="STRING" id="946122.A0A0C2SPI8"/>
<evidence type="ECO:0000256" key="2">
    <source>
        <dbReference type="SAM" id="MobiDB-lite"/>
    </source>
</evidence>
<keyword evidence="4" id="KW-1185">Reference proteome</keyword>
<protein>
    <submittedName>
        <fullName evidence="3">Uncharacterized protein</fullName>
    </submittedName>
</protein>
<feature type="compositionally biased region" description="Polar residues" evidence="2">
    <location>
        <begin position="9"/>
        <end position="22"/>
    </location>
</feature>
<dbReference type="AlphaFoldDB" id="A0A0C2SPI8"/>
<accession>A0A0C2SPI8</accession>
<evidence type="ECO:0000313" key="3">
    <source>
        <dbReference type="EMBL" id="KIL65145.1"/>
    </source>
</evidence>
<dbReference type="HOGENOM" id="CLU_628466_0_0_1"/>
<dbReference type="Proteomes" id="UP000054549">
    <property type="component" value="Unassembled WGS sequence"/>
</dbReference>
<evidence type="ECO:0000313" key="4">
    <source>
        <dbReference type="Proteomes" id="UP000054549"/>
    </source>
</evidence>
<name>A0A0C2SPI8_AMAMK</name>
<sequence length="436" mass="48614">MKSCWSDGASVSGTKTMTSSLSGKAMKEVNARSEPKQAPSDTFLTTMSALHELIIQVRYCDGGSKATKFFSTDSPESVIQLNQDLEQLKFPAPSESNVTFVSAGCMKASWICSLHSPLYKRIKTLVYRTKSPSFTQFWGSSTPANLEMCVFVLKMPMATKFIFGSAWITLTEKPVEDLNILPDSDTITPVHSSPGSDKEMRSKRAYTIDVMPGNAATAHQPGVMPLPATDEDRPAPVVYDWIPDSSKDPPQPRNQSVTSQTRRGTARVPIAQPSRRTIADSRAPSRSSSRGKDVLQEDMSDEHLPLFLCQRSERFEEPLPDETKTRDFERQLADERAARAKLEITCNRAQRALDSSRAKLAGVDDELARERERCTNLEVELASERRKRQEAENVLKDVERECRAPFVVPAILDAFCMISKITNWTMDVDHRINGGS</sequence>
<feature type="region of interest" description="Disordered" evidence="2">
    <location>
        <begin position="215"/>
        <end position="301"/>
    </location>
</feature>
<keyword evidence="1" id="KW-0175">Coiled coil</keyword>
<feature type="coiled-coil region" evidence="1">
    <location>
        <begin position="332"/>
        <end position="401"/>
    </location>
</feature>
<dbReference type="OrthoDB" id="3070390at2759"/>
<organism evidence="3 4">
    <name type="scientific">Amanita muscaria (strain Koide BX008)</name>
    <dbReference type="NCBI Taxonomy" id="946122"/>
    <lineage>
        <taxon>Eukaryota</taxon>
        <taxon>Fungi</taxon>
        <taxon>Dikarya</taxon>
        <taxon>Basidiomycota</taxon>
        <taxon>Agaricomycotina</taxon>
        <taxon>Agaricomycetes</taxon>
        <taxon>Agaricomycetidae</taxon>
        <taxon>Agaricales</taxon>
        <taxon>Pluteineae</taxon>
        <taxon>Amanitaceae</taxon>
        <taxon>Amanita</taxon>
    </lineage>
</organism>
<gene>
    <name evidence="3" type="ORF">M378DRAFT_544430</name>
</gene>